<gene>
    <name evidence="3" type="ORF">MuYL_3183</name>
</gene>
<protein>
    <submittedName>
        <fullName evidence="3">Fatty acid hydroxylase superfamily protein</fullName>
    </submittedName>
</protein>
<evidence type="ECO:0000256" key="1">
    <source>
        <dbReference type="SAM" id="Phobius"/>
    </source>
</evidence>
<dbReference type="Proteomes" id="UP000215002">
    <property type="component" value="Chromosome"/>
</dbReference>
<accession>A0A223NZR3</accession>
<evidence type="ECO:0000259" key="2">
    <source>
        <dbReference type="Pfam" id="PF04116"/>
    </source>
</evidence>
<organism evidence="3 4">
    <name type="scientific">Mucilaginibacter xinganensis</name>
    <dbReference type="NCBI Taxonomy" id="1234841"/>
    <lineage>
        <taxon>Bacteria</taxon>
        <taxon>Pseudomonadati</taxon>
        <taxon>Bacteroidota</taxon>
        <taxon>Sphingobacteriia</taxon>
        <taxon>Sphingobacteriales</taxon>
        <taxon>Sphingobacteriaceae</taxon>
        <taxon>Mucilaginibacter</taxon>
    </lineage>
</organism>
<dbReference type="KEGG" id="muc:MuYL_3183"/>
<keyword evidence="1" id="KW-1133">Transmembrane helix</keyword>
<proteinExistence type="predicted"/>
<name>A0A223NZR3_9SPHI</name>
<dbReference type="GO" id="GO:0016491">
    <property type="term" value="F:oxidoreductase activity"/>
    <property type="evidence" value="ECO:0007669"/>
    <property type="project" value="InterPro"/>
</dbReference>
<evidence type="ECO:0000313" key="3">
    <source>
        <dbReference type="EMBL" id="ASU35068.1"/>
    </source>
</evidence>
<evidence type="ECO:0000313" key="4">
    <source>
        <dbReference type="Proteomes" id="UP000215002"/>
    </source>
</evidence>
<dbReference type="GO" id="GO:0005506">
    <property type="term" value="F:iron ion binding"/>
    <property type="evidence" value="ECO:0007669"/>
    <property type="project" value="InterPro"/>
</dbReference>
<dbReference type="AlphaFoldDB" id="A0A223NZR3"/>
<reference evidence="3 4" key="1">
    <citation type="submission" date="2017-08" db="EMBL/GenBank/DDBJ databases">
        <title>Complete genome sequence of Mucilaginibacter sp. strain BJC16-A31.</title>
        <authorList>
            <consortium name="Henan University of Science and Technology"/>
            <person name="You X."/>
        </authorList>
    </citation>
    <scope>NUCLEOTIDE SEQUENCE [LARGE SCALE GENOMIC DNA]</scope>
    <source>
        <strain evidence="3 4">BJC16-A31</strain>
    </source>
</reference>
<keyword evidence="1" id="KW-0812">Transmembrane</keyword>
<dbReference type="GO" id="GO:0008610">
    <property type="term" value="P:lipid biosynthetic process"/>
    <property type="evidence" value="ECO:0007669"/>
    <property type="project" value="InterPro"/>
</dbReference>
<feature type="transmembrane region" description="Helical" evidence="1">
    <location>
        <begin position="142"/>
        <end position="163"/>
    </location>
</feature>
<feature type="domain" description="Fatty acid hydroxylase" evidence="2">
    <location>
        <begin position="91"/>
        <end position="159"/>
    </location>
</feature>
<feature type="transmembrane region" description="Helical" evidence="1">
    <location>
        <begin position="12"/>
        <end position="39"/>
    </location>
</feature>
<sequence>MLRLLLSQSPLTLWAVFLAENLAVTAIALFAGWATLGLLKKRTKKATWTEWRICIITNLINTAVTFSGFWMWKHNYIQFSFDLDWRVISDFFVVLMLMDLAMYVFHYLVHHSAFYKIIHQFHHQYEHPIPIDLFVLHPLETVSFGILWLAVISLYSFNFYAILSDCKCRFWYNRAFRY</sequence>
<feature type="transmembrane region" description="Helical" evidence="1">
    <location>
        <begin position="51"/>
        <end position="71"/>
    </location>
</feature>
<dbReference type="OrthoDB" id="9770329at2"/>
<dbReference type="InterPro" id="IPR006694">
    <property type="entry name" value="Fatty_acid_hydroxylase"/>
</dbReference>
<keyword evidence="1" id="KW-0472">Membrane</keyword>
<feature type="transmembrane region" description="Helical" evidence="1">
    <location>
        <begin position="91"/>
        <end position="109"/>
    </location>
</feature>
<keyword evidence="4" id="KW-1185">Reference proteome</keyword>
<dbReference type="EMBL" id="CP022743">
    <property type="protein sequence ID" value="ASU35068.1"/>
    <property type="molecule type" value="Genomic_DNA"/>
</dbReference>
<dbReference type="Pfam" id="PF04116">
    <property type="entry name" value="FA_hydroxylase"/>
    <property type="match status" value="1"/>
</dbReference>